<keyword evidence="1" id="KW-1185">Reference proteome</keyword>
<reference evidence="2" key="1">
    <citation type="submission" date="2022-11" db="UniProtKB">
        <authorList>
            <consortium name="WormBaseParasite"/>
        </authorList>
    </citation>
    <scope>IDENTIFICATION</scope>
</reference>
<protein>
    <submittedName>
        <fullName evidence="2">Uncharacterized protein</fullName>
    </submittedName>
</protein>
<proteinExistence type="predicted"/>
<dbReference type="WBParaSite" id="nRc.2.0.1.t12660-RA">
    <property type="protein sequence ID" value="nRc.2.0.1.t12660-RA"/>
    <property type="gene ID" value="nRc.2.0.1.g12660"/>
</dbReference>
<evidence type="ECO:0000313" key="2">
    <source>
        <dbReference type="WBParaSite" id="nRc.2.0.1.t12660-RA"/>
    </source>
</evidence>
<organism evidence="1 2">
    <name type="scientific">Romanomermis culicivorax</name>
    <name type="common">Nematode worm</name>
    <dbReference type="NCBI Taxonomy" id="13658"/>
    <lineage>
        <taxon>Eukaryota</taxon>
        <taxon>Metazoa</taxon>
        <taxon>Ecdysozoa</taxon>
        <taxon>Nematoda</taxon>
        <taxon>Enoplea</taxon>
        <taxon>Dorylaimia</taxon>
        <taxon>Mermithida</taxon>
        <taxon>Mermithoidea</taxon>
        <taxon>Mermithidae</taxon>
        <taxon>Romanomermis</taxon>
    </lineage>
</organism>
<evidence type="ECO:0000313" key="1">
    <source>
        <dbReference type="Proteomes" id="UP000887565"/>
    </source>
</evidence>
<dbReference type="AlphaFoldDB" id="A0A915IEP4"/>
<dbReference type="Proteomes" id="UP000887565">
    <property type="component" value="Unplaced"/>
</dbReference>
<sequence>MLETQKEFLNHGNSENLLVDQRPSIDVSKIEFENSFPDDALDKETANPCGTKTAFENLESRANFVVDKDFDDSFMFNLDDVVENYEKPGNVHGRVTKLAFPVLFTLNHDVDF</sequence>
<name>A0A915IEP4_ROMCU</name>
<accession>A0A915IEP4</accession>